<feature type="compositionally biased region" description="Polar residues" evidence="1">
    <location>
        <begin position="790"/>
        <end position="806"/>
    </location>
</feature>
<proteinExistence type="predicted"/>
<evidence type="ECO:0000313" key="2">
    <source>
        <dbReference type="EMBL" id="CUF98581.1"/>
    </source>
</evidence>
<reference evidence="3" key="1">
    <citation type="submission" date="2015-09" db="EMBL/GenBank/DDBJ databases">
        <authorList>
            <consortium name="Pathogen Informatics"/>
        </authorList>
    </citation>
    <scope>NUCLEOTIDE SEQUENCE [LARGE SCALE GENOMIC DNA]</scope>
    <source>
        <strain evidence="3">Lake Konstanz</strain>
    </source>
</reference>
<feature type="region of interest" description="Disordered" evidence="1">
    <location>
        <begin position="553"/>
        <end position="592"/>
    </location>
</feature>
<dbReference type="AlphaFoldDB" id="A0A0S4IV86"/>
<dbReference type="VEuPathDB" id="TriTrypDB:BSAL_68515"/>
<name>A0A0S4IV86_BODSA</name>
<feature type="compositionally biased region" description="Basic and acidic residues" evidence="1">
    <location>
        <begin position="94"/>
        <end position="103"/>
    </location>
</feature>
<feature type="compositionally biased region" description="Polar residues" evidence="1">
    <location>
        <begin position="553"/>
        <end position="570"/>
    </location>
</feature>
<dbReference type="EMBL" id="CYKH01000476">
    <property type="protein sequence ID" value="CUF98581.1"/>
    <property type="molecule type" value="Genomic_DNA"/>
</dbReference>
<feature type="compositionally biased region" description="Low complexity" evidence="1">
    <location>
        <begin position="712"/>
        <end position="732"/>
    </location>
</feature>
<dbReference type="Proteomes" id="UP000051952">
    <property type="component" value="Unassembled WGS sequence"/>
</dbReference>
<evidence type="ECO:0000313" key="3">
    <source>
        <dbReference type="Proteomes" id="UP000051952"/>
    </source>
</evidence>
<evidence type="ECO:0000256" key="1">
    <source>
        <dbReference type="SAM" id="MobiDB-lite"/>
    </source>
</evidence>
<gene>
    <name evidence="2" type="ORF">BSAL_68515</name>
</gene>
<feature type="compositionally biased region" description="Low complexity" evidence="1">
    <location>
        <begin position="759"/>
        <end position="782"/>
    </location>
</feature>
<sequence>MESGLFFVAAAPHADVAPPPPSAVSSASVVTLRCASCGGLQHVSSPSSQEQHDTGHPSSGSPLSYGPLRCQQCSRLSFMQRADAKSTASFVRENSQERQEGWHQHRRQQQQSAAILRTADYQQHDSEQHHRTPSPPPQRGGMSDHHHHEAVTDAASPPFWWSAGRRPTGTTATSSPSGEGRRYQQQLDPHNPSPEYRHAISYSAETYSGDQRGLLWGSPSSGGGAVMASPYERRQQQLHHSSWTAATAARSPPNMSVPLPVVAASPSIVFRRRSMAVHQPTPSAAIVSAEHGGSWIDDERSHGLGSSAQKVAAMLSRRAAALPRTSPPPAFNNEVRAAASASSTKVALELMRKNRERLAYRYFQGWIIWSTRRQSRSVFRNRAGQSGGRGTPAVAAQSTSRSDTTIRDMVTSLIAAQDAHAANVRGILLSIGGATGGVDNVNTVHHQQQQQHVVATSTGGPAMETEMSPTSARRARAQSLLLTTPAAAGVRGATTANSGGGERPLSALVRAQAAQALTVLPRQEDVARRELYREELEYREEFELYFHASRRTASVQESGYTPRPSDQLSPQRGEGGSAAASSSRRPYGSTVSQLVQHYDDRERISQRDTTQAIAATAQKTIAARELELELARLVGKESSTRKLTAAAESNASVTLFADLQQRFEAAAVRDAEGRRGRQSTSESLARRLSSMSGASTSQRRSNDEEQQLQKGSTTATALSSSTSFRNRSVSFSGSGGADGPTTIARGATVQQRDSDADISRNATSSSSPSRPASRARSFTSAPVSAGETAQPRSNNAATHETTGLTGSSPSPARRRAQSLVPTATLDADVTGPLLSAELKGRKGVIKSYKLGLENIIEHFAGQAATLSS</sequence>
<accession>A0A0S4IV86</accession>
<feature type="region of interest" description="Disordered" evidence="1">
    <location>
        <begin position="87"/>
        <end position="196"/>
    </location>
</feature>
<feature type="compositionally biased region" description="Basic and acidic residues" evidence="1">
    <location>
        <begin position="142"/>
        <end position="151"/>
    </location>
</feature>
<feature type="region of interest" description="Disordered" evidence="1">
    <location>
        <begin position="40"/>
        <end position="66"/>
    </location>
</feature>
<feature type="region of interest" description="Disordered" evidence="1">
    <location>
        <begin position="381"/>
        <end position="402"/>
    </location>
</feature>
<feature type="compositionally biased region" description="Low complexity" evidence="1">
    <location>
        <begin position="57"/>
        <end position="66"/>
    </location>
</feature>
<protein>
    <submittedName>
        <fullName evidence="2">Uncharacterized protein</fullName>
    </submittedName>
</protein>
<feature type="region of interest" description="Disordered" evidence="1">
    <location>
        <begin position="669"/>
        <end position="818"/>
    </location>
</feature>
<feature type="compositionally biased region" description="Low complexity" evidence="1">
    <location>
        <begin position="162"/>
        <end position="177"/>
    </location>
</feature>
<organism evidence="2 3">
    <name type="scientific">Bodo saltans</name>
    <name type="common">Flagellated protozoan</name>
    <dbReference type="NCBI Taxonomy" id="75058"/>
    <lineage>
        <taxon>Eukaryota</taxon>
        <taxon>Discoba</taxon>
        <taxon>Euglenozoa</taxon>
        <taxon>Kinetoplastea</taxon>
        <taxon>Metakinetoplastina</taxon>
        <taxon>Eubodonida</taxon>
        <taxon>Bodonidae</taxon>
        <taxon>Bodo</taxon>
    </lineage>
</organism>
<feature type="compositionally biased region" description="Polar residues" evidence="1">
    <location>
        <begin position="678"/>
        <end position="699"/>
    </location>
</feature>
<keyword evidence="3" id="KW-1185">Reference proteome</keyword>